<gene>
    <name evidence="4" type="ORF">BSZ37_05730</name>
</gene>
<evidence type="ECO:0000313" key="4">
    <source>
        <dbReference type="EMBL" id="PAP75975.1"/>
    </source>
</evidence>
<protein>
    <recommendedName>
        <fullName evidence="3">Peptidase C-terminal archaeal/bacterial domain-containing protein</fullName>
    </recommendedName>
</protein>
<dbReference type="OrthoDB" id="1492459at2"/>
<dbReference type="InterPro" id="IPR007280">
    <property type="entry name" value="Peptidase_C_arc/bac"/>
</dbReference>
<evidence type="ECO:0000313" key="5">
    <source>
        <dbReference type="Proteomes" id="UP000216339"/>
    </source>
</evidence>
<feature type="domain" description="Peptidase C-terminal archaeal/bacterial" evidence="3">
    <location>
        <begin position="40"/>
        <end position="106"/>
    </location>
</feature>
<dbReference type="EMBL" id="MQWD01000001">
    <property type="protein sequence ID" value="PAP75975.1"/>
    <property type="molecule type" value="Genomic_DNA"/>
</dbReference>
<dbReference type="Gene3D" id="2.60.120.380">
    <property type="match status" value="1"/>
</dbReference>
<organism evidence="4 5">
    <name type="scientific">Rubrivirga marina</name>
    <dbReference type="NCBI Taxonomy" id="1196024"/>
    <lineage>
        <taxon>Bacteria</taxon>
        <taxon>Pseudomonadati</taxon>
        <taxon>Rhodothermota</taxon>
        <taxon>Rhodothermia</taxon>
        <taxon>Rhodothermales</taxon>
        <taxon>Rubricoccaceae</taxon>
        <taxon>Rubrivirga</taxon>
    </lineage>
</organism>
<proteinExistence type="predicted"/>
<dbReference type="RefSeq" id="WP_095509618.1">
    <property type="nucleotide sequence ID" value="NZ_MQWD01000001.1"/>
</dbReference>
<accession>A0A271IZ44</accession>
<name>A0A271IZ44_9BACT</name>
<dbReference type="AlphaFoldDB" id="A0A271IZ44"/>
<sequence>MTTRHLAAIGLLLAGSAGAQTLHPGSLQAGDDRLDGGEWVDSYRVELRAGQPFEADLTSSDFDPYLILRAPSGAQEENDDYLGSTMHARIVTTAAETGTYTVAVTSYAAGETGAYRLEIEAGHAPVVTPPPPTRGPVASGPSRGPSAPAATRAEIAGHWVGGSVTATQYRDRDTGASAPTNGIGTTLDLGADGTYRQTRVMNQTTYGCTSTVHVDERGTYAVENGDLVLHRQSGRSWGQVCGGAPYDRTLEPETERFAVTVAPGRGGVATLTRSQDGEFFDELERGS</sequence>
<evidence type="ECO:0000256" key="1">
    <source>
        <dbReference type="SAM" id="MobiDB-lite"/>
    </source>
</evidence>
<evidence type="ECO:0000259" key="3">
    <source>
        <dbReference type="Pfam" id="PF04151"/>
    </source>
</evidence>
<reference evidence="4 5" key="1">
    <citation type="submission" date="2016-11" db="EMBL/GenBank/DDBJ databases">
        <title>Study of marine rhodopsin-containing bacteria.</title>
        <authorList>
            <person name="Yoshizawa S."/>
            <person name="Kumagai Y."/>
            <person name="Kogure K."/>
        </authorList>
    </citation>
    <scope>NUCLEOTIDE SEQUENCE [LARGE SCALE GENOMIC DNA]</scope>
    <source>
        <strain evidence="4 5">SAORIC-28</strain>
    </source>
</reference>
<keyword evidence="5" id="KW-1185">Reference proteome</keyword>
<dbReference type="Pfam" id="PF04151">
    <property type="entry name" value="PPC"/>
    <property type="match status" value="1"/>
</dbReference>
<keyword evidence="2" id="KW-0732">Signal</keyword>
<comment type="caution">
    <text evidence="4">The sequence shown here is derived from an EMBL/GenBank/DDBJ whole genome shotgun (WGS) entry which is preliminary data.</text>
</comment>
<evidence type="ECO:0000256" key="2">
    <source>
        <dbReference type="SAM" id="SignalP"/>
    </source>
</evidence>
<feature type="signal peptide" evidence="2">
    <location>
        <begin position="1"/>
        <end position="19"/>
    </location>
</feature>
<feature type="chain" id="PRO_5012063293" description="Peptidase C-terminal archaeal/bacterial domain-containing protein" evidence="2">
    <location>
        <begin position="20"/>
        <end position="287"/>
    </location>
</feature>
<feature type="region of interest" description="Disordered" evidence="1">
    <location>
        <begin position="125"/>
        <end position="149"/>
    </location>
</feature>
<dbReference type="Proteomes" id="UP000216339">
    <property type="component" value="Unassembled WGS sequence"/>
</dbReference>